<feature type="transmembrane region" description="Helical" evidence="2">
    <location>
        <begin position="99"/>
        <end position="127"/>
    </location>
</feature>
<keyword evidence="2" id="KW-0472">Membrane</keyword>
<evidence type="ECO:0000313" key="4">
    <source>
        <dbReference type="RefSeq" id="XP_026495919.2"/>
    </source>
</evidence>
<feature type="compositionally biased region" description="Polar residues" evidence="1">
    <location>
        <begin position="365"/>
        <end position="392"/>
    </location>
</feature>
<dbReference type="RefSeq" id="XP_026495919.2">
    <property type="nucleotide sequence ID" value="XM_026640134.2"/>
</dbReference>
<feature type="compositionally biased region" description="Basic and acidic residues" evidence="1">
    <location>
        <begin position="495"/>
        <end position="504"/>
    </location>
</feature>
<sequence>MINILTYIGMSLQSEVCLWTVLGILRTIFDATLFKVNANLKQVWNMKMPEELSLHVQRVLRTTICGVMLVQCFTVYVYLASYIVLLYPVFLEERPTLVLPWLLLAAIRNFLCELTSLALGLGTCVLLGPARPPCIKFLIGKLISIMPAFYMWMLIFSYYHYLKMTSAFKTFPAVSPTKDYDYGLELAVRRRRTKSLQGEDQLRKKLIANFYGERAPSIDRVLTQSIVKLSETFKNSSSNEDIESVCIDRPYPLSVISNRTISDIGTYEDWFGSEVVVPRDTDRILEQFVLMLLRIGVFKKKDNVDPVKLFSNSQAFLPQRIECPAISTEDSDTPPLVGSNKGKVASYLRDYPQIFMKKPSDLFGSLNSPESRPQNNTAQNDNINSQSSQCVESTKEHSLDTVSFNQENKETIPKNNSKTFIHSHEEILEYFDKDEKHIENIDNLEPETTKIKMESTESFQSVINRMKVRIALNEVSDDEIIEMNPSTDIGNNNRVKSDTYDKSSIKPKTRKKEDSDAK</sequence>
<gene>
    <name evidence="4" type="primary">LOC113400528</name>
</gene>
<evidence type="ECO:0000256" key="1">
    <source>
        <dbReference type="SAM" id="MobiDB-lite"/>
    </source>
</evidence>
<feature type="compositionally biased region" description="Polar residues" evidence="1">
    <location>
        <begin position="484"/>
        <end position="494"/>
    </location>
</feature>
<dbReference type="OMA" id="AIRNFLC"/>
<feature type="transmembrane region" description="Helical" evidence="2">
    <location>
        <begin position="139"/>
        <end position="161"/>
    </location>
</feature>
<dbReference type="Proteomes" id="UP001652626">
    <property type="component" value="Chromosome 9"/>
</dbReference>
<keyword evidence="3" id="KW-1185">Reference proteome</keyword>
<dbReference type="OrthoDB" id="6819313at2759"/>
<proteinExistence type="predicted"/>
<dbReference type="GeneID" id="113400528"/>
<keyword evidence="2" id="KW-0812">Transmembrane</keyword>
<feature type="region of interest" description="Disordered" evidence="1">
    <location>
        <begin position="483"/>
        <end position="518"/>
    </location>
</feature>
<organism evidence="3 4">
    <name type="scientific">Vanessa tameamea</name>
    <name type="common">Kamehameha butterfly</name>
    <dbReference type="NCBI Taxonomy" id="334116"/>
    <lineage>
        <taxon>Eukaryota</taxon>
        <taxon>Metazoa</taxon>
        <taxon>Ecdysozoa</taxon>
        <taxon>Arthropoda</taxon>
        <taxon>Hexapoda</taxon>
        <taxon>Insecta</taxon>
        <taxon>Pterygota</taxon>
        <taxon>Neoptera</taxon>
        <taxon>Endopterygota</taxon>
        <taxon>Lepidoptera</taxon>
        <taxon>Glossata</taxon>
        <taxon>Ditrysia</taxon>
        <taxon>Papilionoidea</taxon>
        <taxon>Nymphalidae</taxon>
        <taxon>Nymphalinae</taxon>
        <taxon>Vanessa</taxon>
    </lineage>
</organism>
<protein>
    <submittedName>
        <fullName evidence="4">Uncharacterized protein LOC113400528</fullName>
    </submittedName>
</protein>
<evidence type="ECO:0000256" key="2">
    <source>
        <dbReference type="SAM" id="Phobius"/>
    </source>
</evidence>
<feature type="region of interest" description="Disordered" evidence="1">
    <location>
        <begin position="362"/>
        <end position="417"/>
    </location>
</feature>
<accession>A0A8B8IFS2</accession>
<reference evidence="4" key="1">
    <citation type="submission" date="2025-08" db="UniProtKB">
        <authorList>
            <consortium name="RefSeq"/>
        </authorList>
    </citation>
    <scope>IDENTIFICATION</scope>
    <source>
        <tissue evidence="4">Whole body</tissue>
    </source>
</reference>
<name>A0A8B8IFS2_VANTA</name>
<keyword evidence="2" id="KW-1133">Transmembrane helix</keyword>
<evidence type="ECO:0000313" key="3">
    <source>
        <dbReference type="Proteomes" id="UP001652626"/>
    </source>
</evidence>
<dbReference type="AlphaFoldDB" id="A0A8B8IFS2"/>